<comment type="caution">
    <text evidence="5">The sequence shown here is derived from an EMBL/GenBank/DDBJ whole genome shotgun (WGS) entry which is preliminary data.</text>
</comment>
<accession>A0ABR7RLA8</accession>
<feature type="domain" description="HTH merR-type" evidence="4">
    <location>
        <begin position="1"/>
        <end position="68"/>
    </location>
</feature>
<dbReference type="GO" id="GO:0003677">
    <property type="term" value="F:DNA binding"/>
    <property type="evidence" value="ECO:0007669"/>
    <property type="project" value="UniProtKB-KW"/>
</dbReference>
<protein>
    <submittedName>
        <fullName evidence="5">MerR family DNA-binding protein</fullName>
    </submittedName>
</protein>
<dbReference type="PRINTS" id="PR00040">
    <property type="entry name" value="HTHMERR"/>
</dbReference>
<dbReference type="EMBL" id="JACTVA010000014">
    <property type="protein sequence ID" value="MBC9207188.1"/>
    <property type="molecule type" value="Genomic_DNA"/>
</dbReference>
<dbReference type="Proteomes" id="UP000626026">
    <property type="component" value="Unassembled WGS sequence"/>
</dbReference>
<reference evidence="5 6" key="1">
    <citation type="journal article" date="2013" name="Int. J. Syst. Evol. Microbiol.">
        <title>Roseomonas aerophila sp. nov., isolated from air.</title>
        <authorList>
            <person name="Kim S.J."/>
            <person name="Weon H.Y."/>
            <person name="Ahn J.H."/>
            <person name="Hong S.B."/>
            <person name="Seok S.J."/>
            <person name="Whang K.S."/>
            <person name="Kwon S.W."/>
        </authorList>
    </citation>
    <scope>NUCLEOTIDE SEQUENCE [LARGE SCALE GENOMIC DNA]</scope>
    <source>
        <strain evidence="5 6">NBRC 108923</strain>
    </source>
</reference>
<dbReference type="InterPro" id="IPR047057">
    <property type="entry name" value="MerR_fam"/>
</dbReference>
<keyword evidence="2 5" id="KW-0238">DNA-binding</keyword>
<evidence type="ECO:0000256" key="3">
    <source>
        <dbReference type="ARBA" id="ARBA00023163"/>
    </source>
</evidence>
<dbReference type="PROSITE" id="PS50937">
    <property type="entry name" value="HTH_MERR_2"/>
    <property type="match status" value="1"/>
</dbReference>
<evidence type="ECO:0000313" key="6">
    <source>
        <dbReference type="Proteomes" id="UP000626026"/>
    </source>
</evidence>
<organism evidence="5 6">
    <name type="scientific">Teichococcus aerophilus</name>
    <dbReference type="NCBI Taxonomy" id="1224513"/>
    <lineage>
        <taxon>Bacteria</taxon>
        <taxon>Pseudomonadati</taxon>
        <taxon>Pseudomonadota</taxon>
        <taxon>Alphaproteobacteria</taxon>
        <taxon>Acetobacterales</taxon>
        <taxon>Roseomonadaceae</taxon>
        <taxon>Roseomonas</taxon>
    </lineage>
</organism>
<name>A0ABR7RLA8_9PROT</name>
<dbReference type="PANTHER" id="PTHR30204:SF94">
    <property type="entry name" value="HEAVY METAL-DEPENDENT TRANSCRIPTIONAL REGULATOR HI_0293-RELATED"/>
    <property type="match status" value="1"/>
</dbReference>
<sequence length="129" mass="14479">MNIGNAAKLSGVTTKMIRHYESLELIRSRRLSNGYRDYEASDVARLRFIRHARSLAFPLEDVRKLLALWADHNRASADVRGIALAHVEALEAKAQAMQAMARSLRHLAAHCCGDSRPDCPILDELEKTL</sequence>
<dbReference type="RefSeq" id="WP_187784354.1">
    <property type="nucleotide sequence ID" value="NZ_JACTVA010000014.1"/>
</dbReference>
<keyword evidence="3" id="KW-0804">Transcription</keyword>
<keyword evidence="6" id="KW-1185">Reference proteome</keyword>
<evidence type="ECO:0000256" key="1">
    <source>
        <dbReference type="ARBA" id="ARBA00023015"/>
    </source>
</evidence>
<evidence type="ECO:0000313" key="5">
    <source>
        <dbReference type="EMBL" id="MBC9207188.1"/>
    </source>
</evidence>
<evidence type="ECO:0000259" key="4">
    <source>
        <dbReference type="PROSITE" id="PS50937"/>
    </source>
</evidence>
<dbReference type="SMART" id="SM00422">
    <property type="entry name" value="HTH_MERR"/>
    <property type="match status" value="1"/>
</dbReference>
<dbReference type="InterPro" id="IPR000551">
    <property type="entry name" value="MerR-type_HTH_dom"/>
</dbReference>
<dbReference type="PANTHER" id="PTHR30204">
    <property type="entry name" value="REDOX-CYCLING DRUG-SENSING TRANSCRIPTIONAL ACTIVATOR SOXR"/>
    <property type="match status" value="1"/>
</dbReference>
<dbReference type="Pfam" id="PF09278">
    <property type="entry name" value="MerR-DNA-bind"/>
    <property type="match status" value="1"/>
</dbReference>
<keyword evidence="1" id="KW-0805">Transcription regulation</keyword>
<gene>
    <name evidence="5" type="ORF">IBL26_10110</name>
</gene>
<dbReference type="InterPro" id="IPR015358">
    <property type="entry name" value="Tscrpt_reg_MerR_DNA-bd"/>
</dbReference>
<dbReference type="SUPFAM" id="SSF46955">
    <property type="entry name" value="Putative DNA-binding domain"/>
    <property type="match status" value="1"/>
</dbReference>
<dbReference type="Gene3D" id="1.10.1660.10">
    <property type="match status" value="1"/>
</dbReference>
<proteinExistence type="predicted"/>
<evidence type="ECO:0000256" key="2">
    <source>
        <dbReference type="ARBA" id="ARBA00023125"/>
    </source>
</evidence>
<dbReference type="InterPro" id="IPR009061">
    <property type="entry name" value="DNA-bd_dom_put_sf"/>
</dbReference>
<dbReference type="Pfam" id="PF00376">
    <property type="entry name" value="MerR"/>
    <property type="match status" value="1"/>
</dbReference>